<dbReference type="InterPro" id="IPR014756">
    <property type="entry name" value="Ig_E-set"/>
</dbReference>
<dbReference type="InterPro" id="IPR050827">
    <property type="entry name" value="CRP1_MDG1_kinase"/>
</dbReference>
<evidence type="ECO:0000313" key="7">
    <source>
        <dbReference type="Proteomes" id="UP000281553"/>
    </source>
</evidence>
<reference evidence="6 7" key="1">
    <citation type="submission" date="2018-11" db="EMBL/GenBank/DDBJ databases">
        <authorList>
            <consortium name="Pathogen Informatics"/>
        </authorList>
    </citation>
    <scope>NUCLEOTIDE SEQUENCE [LARGE SCALE GENOMIC DNA]</scope>
</reference>
<dbReference type="GO" id="GO:0019901">
    <property type="term" value="F:protein kinase binding"/>
    <property type="evidence" value="ECO:0007669"/>
    <property type="project" value="TreeGrafter"/>
</dbReference>
<dbReference type="Pfam" id="PF16561">
    <property type="entry name" value="AMPK1_CBM"/>
    <property type="match status" value="1"/>
</dbReference>
<dbReference type="GO" id="GO:0005737">
    <property type="term" value="C:cytoplasm"/>
    <property type="evidence" value="ECO:0007669"/>
    <property type="project" value="TreeGrafter"/>
</dbReference>
<dbReference type="SUPFAM" id="SSF81296">
    <property type="entry name" value="E set domains"/>
    <property type="match status" value="1"/>
</dbReference>
<evidence type="ECO:0000256" key="4">
    <source>
        <dbReference type="SAM" id="MobiDB-lite"/>
    </source>
</evidence>
<dbReference type="AlphaFoldDB" id="A0A3P7LQ54"/>
<evidence type="ECO:0000256" key="1">
    <source>
        <dbReference type="ARBA" id="ARBA00010926"/>
    </source>
</evidence>
<comment type="function">
    <text evidence="2">Non-catalytic subunit of AMP-activated protein kinase (AMPK), an energy sensor protein kinase that plays a key role in regulating cellular energy metabolism. In response to reduction of intracellular ATP levels, AMPK activates energy-producing pathways and inhibits energy-consuming processes: inhibits protein, carbohydrate and lipid biosynthesis, as well as cell growth and proliferation. AMPK acts via direct phosphorylation of metabolic enzymes, and by longer-term effects via phosphorylation of transcription regulators. Also acts as a regulator of cellular polarity by remodeling the actin cytoskeleton; probably by indirectly activating myosin. Beta non-catalytic subunit acts as a scaffold on which the AMPK complex assembles, via its C-terminus that bridges alpha (PRKAA1 or PRKAA2) and gamma subunits (PRKAG1, PRKAG2 or PRKAG3).</text>
</comment>
<dbReference type="GO" id="GO:0007165">
    <property type="term" value="P:signal transduction"/>
    <property type="evidence" value="ECO:0007669"/>
    <property type="project" value="TreeGrafter"/>
</dbReference>
<keyword evidence="7" id="KW-1185">Reference proteome</keyword>
<evidence type="ECO:0000256" key="3">
    <source>
        <dbReference type="ARBA" id="ARBA00040010"/>
    </source>
</evidence>
<comment type="similarity">
    <text evidence="1">Belongs to the 5'-AMP-activated protein kinase beta subunit family.</text>
</comment>
<feature type="domain" description="AMP-activated protein kinase glycogen-binding" evidence="5">
    <location>
        <begin position="84"/>
        <end position="113"/>
    </location>
</feature>
<protein>
    <recommendedName>
        <fullName evidence="3">5'-AMP-activated protein kinase subunit beta-1</fullName>
    </recommendedName>
</protein>
<dbReference type="InterPro" id="IPR032640">
    <property type="entry name" value="AMPK1_CBM"/>
</dbReference>
<dbReference type="OrthoDB" id="531008at2759"/>
<dbReference type="Proteomes" id="UP000281553">
    <property type="component" value="Unassembled WGS sequence"/>
</dbReference>
<sequence length="114" mass="12185">MGDQQPAKTAPPDPTLTSPLRPTSLAVESVSGAGQSVSASDLPSYVDSITSARERRPIIVNSSAVCSDVEMTPTTTNPSQKLLPTVFRWNGGGNEIYISGTFNDWHSRIPLARK</sequence>
<name>A0A3P7LQ54_DIBLA</name>
<evidence type="ECO:0000259" key="5">
    <source>
        <dbReference type="Pfam" id="PF16561"/>
    </source>
</evidence>
<dbReference type="PANTHER" id="PTHR10343">
    <property type="entry name" value="5'-AMP-ACTIVATED PROTEIN KINASE , BETA SUBUNIT"/>
    <property type="match status" value="1"/>
</dbReference>
<dbReference type="EMBL" id="UYRU01062219">
    <property type="protein sequence ID" value="VDN15350.1"/>
    <property type="molecule type" value="Genomic_DNA"/>
</dbReference>
<dbReference type="GO" id="GO:0005634">
    <property type="term" value="C:nucleus"/>
    <property type="evidence" value="ECO:0007669"/>
    <property type="project" value="TreeGrafter"/>
</dbReference>
<accession>A0A3P7LQ54</accession>
<dbReference type="PANTHER" id="PTHR10343:SF84">
    <property type="entry name" value="5'-AMP-ACTIVATED PROTEIN KINASE SUBUNIT BETA-1"/>
    <property type="match status" value="1"/>
</dbReference>
<evidence type="ECO:0000256" key="2">
    <source>
        <dbReference type="ARBA" id="ARBA00025180"/>
    </source>
</evidence>
<gene>
    <name evidence="6" type="ORF">DILT_LOCUS11181</name>
</gene>
<proteinExistence type="inferred from homology"/>
<organism evidence="6 7">
    <name type="scientific">Dibothriocephalus latus</name>
    <name type="common">Fish tapeworm</name>
    <name type="synonym">Diphyllobothrium latum</name>
    <dbReference type="NCBI Taxonomy" id="60516"/>
    <lineage>
        <taxon>Eukaryota</taxon>
        <taxon>Metazoa</taxon>
        <taxon>Spiralia</taxon>
        <taxon>Lophotrochozoa</taxon>
        <taxon>Platyhelminthes</taxon>
        <taxon>Cestoda</taxon>
        <taxon>Eucestoda</taxon>
        <taxon>Diphyllobothriidea</taxon>
        <taxon>Diphyllobothriidae</taxon>
        <taxon>Dibothriocephalus</taxon>
    </lineage>
</organism>
<feature type="region of interest" description="Disordered" evidence="4">
    <location>
        <begin position="1"/>
        <end position="21"/>
    </location>
</feature>
<evidence type="ECO:0000313" key="6">
    <source>
        <dbReference type="EMBL" id="VDN15350.1"/>
    </source>
</evidence>
<dbReference type="InterPro" id="IPR013783">
    <property type="entry name" value="Ig-like_fold"/>
</dbReference>
<dbReference type="Gene3D" id="2.60.40.10">
    <property type="entry name" value="Immunoglobulins"/>
    <property type="match status" value="1"/>
</dbReference>
<dbReference type="CDD" id="cd02859">
    <property type="entry name" value="E_set_AMPKbeta_like_N"/>
    <property type="match status" value="1"/>
</dbReference>
<dbReference type="GO" id="GO:0031588">
    <property type="term" value="C:nucleotide-activated protein kinase complex"/>
    <property type="evidence" value="ECO:0007669"/>
    <property type="project" value="TreeGrafter"/>
</dbReference>